<dbReference type="AlphaFoldDB" id="A0A1R1YCL2"/>
<name>A0A1R1YCL2_9FUNG</name>
<reference evidence="3" key="1">
    <citation type="submission" date="2017-01" db="EMBL/GenBank/DDBJ databases">
        <authorList>
            <person name="Wang Y."/>
            <person name="White M."/>
            <person name="Kvist S."/>
            <person name="Moncalvo J.-M."/>
        </authorList>
    </citation>
    <scope>NUCLEOTIDE SEQUENCE [LARGE SCALE GENOMIC DNA]</scope>
    <source>
        <strain evidence="3">ID-206-W2</strain>
    </source>
</reference>
<evidence type="ECO:0000313" key="2">
    <source>
        <dbReference type="EMBL" id="OMJ24639.1"/>
    </source>
</evidence>
<keyword evidence="1" id="KW-0812">Transmembrane</keyword>
<protein>
    <submittedName>
        <fullName evidence="2">Uncharacterized protein</fullName>
    </submittedName>
</protein>
<keyword evidence="1" id="KW-1133">Transmembrane helix</keyword>
<comment type="caution">
    <text evidence="2">The sequence shown here is derived from an EMBL/GenBank/DDBJ whole genome shotgun (WGS) entry which is preliminary data.</text>
</comment>
<feature type="transmembrane region" description="Helical" evidence="1">
    <location>
        <begin position="108"/>
        <end position="125"/>
    </location>
</feature>
<evidence type="ECO:0000256" key="1">
    <source>
        <dbReference type="SAM" id="Phobius"/>
    </source>
</evidence>
<sequence length="147" mass="17221">MFWDTQRDRYQIRKPSRDFHICVTDAIVTRSQQNFCMVYVIRFHGVSFFELILILACYGVHDPKNECEPAKMSIVESLESVKIFGSGASGTNERSFHGTSWLFQNNGFWIPGLFSISVDVYDLIIDRAEFMRSKKTMKQRKNRKKSY</sequence>
<gene>
    <name evidence="2" type="ORF">AYI69_g4559</name>
</gene>
<dbReference type="Proteomes" id="UP000187429">
    <property type="component" value="Unassembled WGS sequence"/>
</dbReference>
<organism evidence="2 3">
    <name type="scientific">Smittium culicis</name>
    <dbReference type="NCBI Taxonomy" id="133412"/>
    <lineage>
        <taxon>Eukaryota</taxon>
        <taxon>Fungi</taxon>
        <taxon>Fungi incertae sedis</taxon>
        <taxon>Zoopagomycota</taxon>
        <taxon>Kickxellomycotina</taxon>
        <taxon>Harpellomycetes</taxon>
        <taxon>Harpellales</taxon>
        <taxon>Legeriomycetaceae</taxon>
        <taxon>Smittium</taxon>
    </lineage>
</organism>
<feature type="transmembrane region" description="Helical" evidence="1">
    <location>
        <begin position="39"/>
        <end position="61"/>
    </location>
</feature>
<keyword evidence="3" id="KW-1185">Reference proteome</keyword>
<evidence type="ECO:0000313" key="3">
    <source>
        <dbReference type="Proteomes" id="UP000187429"/>
    </source>
</evidence>
<proteinExistence type="predicted"/>
<keyword evidence="1" id="KW-0472">Membrane</keyword>
<accession>A0A1R1YCL2</accession>
<dbReference type="EMBL" id="LSSM01001791">
    <property type="protein sequence ID" value="OMJ24639.1"/>
    <property type="molecule type" value="Genomic_DNA"/>
</dbReference>